<protein>
    <submittedName>
        <fullName evidence="1">Recombination-associated protein RdgC</fullName>
    </submittedName>
</protein>
<dbReference type="Proteomes" id="UP000599024">
    <property type="component" value="Unassembled WGS sequence"/>
</dbReference>
<dbReference type="EMBL" id="JACNLK010000026">
    <property type="protein sequence ID" value="MBC8208025.1"/>
    <property type="molecule type" value="Genomic_DNA"/>
</dbReference>
<organism evidence="1 2">
    <name type="scientific">Candidatus Desulfatifera sulfidica</name>
    <dbReference type="NCBI Taxonomy" id="2841691"/>
    <lineage>
        <taxon>Bacteria</taxon>
        <taxon>Pseudomonadati</taxon>
        <taxon>Thermodesulfobacteriota</taxon>
        <taxon>Desulfobulbia</taxon>
        <taxon>Desulfobulbales</taxon>
        <taxon>Desulfobulbaceae</taxon>
        <taxon>Candidatus Desulfatifera</taxon>
    </lineage>
</organism>
<name>A0A8J6NAR0_9BACT</name>
<dbReference type="InterPro" id="IPR007476">
    <property type="entry name" value="RdgC"/>
</dbReference>
<dbReference type="AlphaFoldDB" id="A0A8J6NAR0"/>
<reference evidence="1 2" key="1">
    <citation type="submission" date="2020-08" db="EMBL/GenBank/DDBJ databases">
        <title>Bridging the membrane lipid divide: bacteria of the FCB group superphylum have the potential to synthesize archaeal ether lipids.</title>
        <authorList>
            <person name="Villanueva L."/>
            <person name="Von Meijenfeldt F.A.B."/>
            <person name="Westbye A.B."/>
            <person name="Yadav S."/>
            <person name="Hopmans E.C."/>
            <person name="Dutilh B.E."/>
            <person name="Sinninghe Damste J.S."/>
        </authorList>
    </citation>
    <scope>NUCLEOTIDE SEQUENCE [LARGE SCALE GENOMIC DNA]</scope>
    <source>
        <strain evidence="1">NIOZ-UU81</strain>
    </source>
</reference>
<sequence length="201" mass="23178">MGFLKGTAGFVRFSTEGELPEPFWDFVAERVAAFSFKDIDDTYDEFSIGWVSIHNMFDSEFNFAAYANGDYVTLALRIDERKVAPAILKKFIDKEEERIKKEKQIHKISRSMRTEIKERMRVELMRRAIPIPSVYELCWNVADSTLLFFNTSSKAHTLLEDLFKETFGLTLTQQIPYNTAEHLLDGDDITSLARISPAVFV</sequence>
<evidence type="ECO:0000313" key="1">
    <source>
        <dbReference type="EMBL" id="MBC8208025.1"/>
    </source>
</evidence>
<gene>
    <name evidence="1" type="primary">rdgC</name>
    <name evidence="1" type="ORF">H8E79_02520</name>
</gene>
<proteinExistence type="predicted"/>
<comment type="caution">
    <text evidence="1">The sequence shown here is derived from an EMBL/GenBank/DDBJ whole genome shotgun (WGS) entry which is preliminary data.</text>
</comment>
<accession>A0A8J6NAR0</accession>
<dbReference type="GO" id="GO:0006310">
    <property type="term" value="P:DNA recombination"/>
    <property type="evidence" value="ECO:0007669"/>
    <property type="project" value="InterPro"/>
</dbReference>
<dbReference type="Pfam" id="PF04381">
    <property type="entry name" value="RdgC"/>
    <property type="match status" value="1"/>
</dbReference>
<evidence type="ECO:0000313" key="2">
    <source>
        <dbReference type="Proteomes" id="UP000599024"/>
    </source>
</evidence>